<keyword evidence="9" id="KW-1015">Disulfide bond</keyword>
<evidence type="ECO:0000256" key="3">
    <source>
        <dbReference type="ARBA" id="ARBA00013017"/>
    </source>
</evidence>
<dbReference type="InterPro" id="IPR000866">
    <property type="entry name" value="AhpC/TSA"/>
</dbReference>
<dbReference type="GO" id="GO:0009579">
    <property type="term" value="C:thylakoid"/>
    <property type="evidence" value="ECO:0007669"/>
    <property type="project" value="UniProtKB-SubCell"/>
</dbReference>
<dbReference type="InterPro" id="IPR013766">
    <property type="entry name" value="Thioredoxin_domain"/>
</dbReference>
<evidence type="ECO:0000256" key="16">
    <source>
        <dbReference type="PIRSR" id="PIRSR000239-1"/>
    </source>
</evidence>
<evidence type="ECO:0000256" key="8">
    <source>
        <dbReference type="ARBA" id="ARBA00023078"/>
    </source>
</evidence>
<evidence type="ECO:0000256" key="11">
    <source>
        <dbReference type="ARBA" id="ARBA00032824"/>
    </source>
</evidence>
<dbReference type="RefSeq" id="WP_115869215.1">
    <property type="nucleotide sequence ID" value="NZ_QREG01000017.1"/>
</dbReference>
<accession>A0A3D9KZJ7</accession>
<comment type="function">
    <text evidence="1">Thiol-specific peroxidase that catalyzes the reduction of hydrogen peroxide and organic hydroperoxides to water and alcohols, respectively. Plays a role in cell protection against oxidative stress by detoxifying peroxides and as sensor of hydrogen peroxide-mediated signaling events.</text>
</comment>
<evidence type="ECO:0000256" key="5">
    <source>
        <dbReference type="ARBA" id="ARBA00022862"/>
    </source>
</evidence>
<evidence type="ECO:0000256" key="7">
    <source>
        <dbReference type="ARBA" id="ARBA00023002"/>
    </source>
</evidence>
<dbReference type="GO" id="GO:0008379">
    <property type="term" value="F:thioredoxin peroxidase activity"/>
    <property type="evidence" value="ECO:0007669"/>
    <property type="project" value="TreeGrafter"/>
</dbReference>
<comment type="catalytic activity">
    <reaction evidence="14">
        <text>a hydroperoxide + [thioredoxin]-dithiol = an alcohol + [thioredoxin]-disulfide + H2O</text>
        <dbReference type="Rhea" id="RHEA:62620"/>
        <dbReference type="Rhea" id="RHEA-COMP:10698"/>
        <dbReference type="Rhea" id="RHEA-COMP:10700"/>
        <dbReference type="ChEBI" id="CHEBI:15377"/>
        <dbReference type="ChEBI" id="CHEBI:29950"/>
        <dbReference type="ChEBI" id="CHEBI:30879"/>
        <dbReference type="ChEBI" id="CHEBI:35924"/>
        <dbReference type="ChEBI" id="CHEBI:50058"/>
        <dbReference type="EC" id="1.11.1.24"/>
    </reaction>
</comment>
<keyword evidence="10" id="KW-0676">Redox-active center</keyword>
<dbReference type="PANTHER" id="PTHR42801">
    <property type="entry name" value="THIOREDOXIN-DEPENDENT PEROXIDE REDUCTASE"/>
    <property type="match status" value="1"/>
</dbReference>
<keyword evidence="7" id="KW-0560">Oxidoreductase</keyword>
<keyword evidence="6" id="KW-0809">Transit peptide</keyword>
<dbReference type="GO" id="GO:0045454">
    <property type="term" value="P:cell redox homeostasis"/>
    <property type="evidence" value="ECO:0007669"/>
    <property type="project" value="TreeGrafter"/>
</dbReference>
<evidence type="ECO:0000256" key="12">
    <source>
        <dbReference type="ARBA" id="ARBA00038489"/>
    </source>
</evidence>
<evidence type="ECO:0000256" key="2">
    <source>
        <dbReference type="ARBA" id="ARBA00011245"/>
    </source>
</evidence>
<keyword evidence="19" id="KW-1185">Reference proteome</keyword>
<comment type="subcellular location">
    <subcellularLocation>
        <location evidence="15">Thylakoid</location>
    </subcellularLocation>
</comment>
<dbReference type="EC" id="1.11.1.24" evidence="3"/>
<dbReference type="AlphaFoldDB" id="A0A3D9KZJ7"/>
<evidence type="ECO:0000256" key="9">
    <source>
        <dbReference type="ARBA" id="ARBA00023157"/>
    </source>
</evidence>
<feature type="active site" description="Cysteine sulfenic acid (-SOH) intermediate; for peroxidase activity" evidence="16">
    <location>
        <position position="48"/>
    </location>
</feature>
<dbReference type="SUPFAM" id="SSF52833">
    <property type="entry name" value="Thioredoxin-like"/>
    <property type="match status" value="1"/>
</dbReference>
<feature type="domain" description="Thioredoxin" evidence="17">
    <location>
        <begin position="5"/>
        <end position="155"/>
    </location>
</feature>
<evidence type="ECO:0000256" key="1">
    <source>
        <dbReference type="ARBA" id="ARBA00003330"/>
    </source>
</evidence>
<dbReference type="PANTHER" id="PTHR42801:SF4">
    <property type="entry name" value="AHPC_TSA FAMILY PROTEIN"/>
    <property type="match status" value="1"/>
</dbReference>
<evidence type="ECO:0000313" key="18">
    <source>
        <dbReference type="EMBL" id="RED95576.1"/>
    </source>
</evidence>
<organism evidence="18 19">
    <name type="scientific">Marinoscillum furvescens DSM 4134</name>
    <dbReference type="NCBI Taxonomy" id="1122208"/>
    <lineage>
        <taxon>Bacteria</taxon>
        <taxon>Pseudomonadati</taxon>
        <taxon>Bacteroidota</taxon>
        <taxon>Cytophagia</taxon>
        <taxon>Cytophagales</taxon>
        <taxon>Reichenbachiellaceae</taxon>
        <taxon>Marinoscillum</taxon>
    </lineage>
</organism>
<evidence type="ECO:0000256" key="13">
    <source>
        <dbReference type="ARBA" id="ARBA00042639"/>
    </source>
</evidence>
<protein>
    <recommendedName>
        <fullName evidence="3">thioredoxin-dependent peroxiredoxin</fullName>
        <ecNumber evidence="3">1.11.1.24</ecNumber>
    </recommendedName>
    <alternativeName>
        <fullName evidence="11">Thioredoxin peroxidase</fullName>
    </alternativeName>
    <alternativeName>
        <fullName evidence="13">Thioredoxin-dependent peroxiredoxin Bcp</fullName>
    </alternativeName>
</protein>
<dbReference type="OrthoDB" id="9812811at2"/>
<dbReference type="InterPro" id="IPR036249">
    <property type="entry name" value="Thioredoxin-like_sf"/>
</dbReference>
<dbReference type="Gene3D" id="3.40.30.10">
    <property type="entry name" value="Glutaredoxin"/>
    <property type="match status" value="1"/>
</dbReference>
<comment type="similarity">
    <text evidence="12">Belongs to the peroxiredoxin family. BCP/PrxQ subfamily.</text>
</comment>
<dbReference type="Pfam" id="PF00578">
    <property type="entry name" value="AhpC-TSA"/>
    <property type="match status" value="1"/>
</dbReference>
<name>A0A3D9KZJ7_MARFU</name>
<dbReference type="PROSITE" id="PS51352">
    <property type="entry name" value="THIOREDOXIN_2"/>
    <property type="match status" value="1"/>
</dbReference>
<dbReference type="CDD" id="cd03017">
    <property type="entry name" value="PRX_BCP"/>
    <property type="match status" value="1"/>
</dbReference>
<dbReference type="InterPro" id="IPR050924">
    <property type="entry name" value="Peroxiredoxin_BCP/PrxQ"/>
</dbReference>
<evidence type="ECO:0000256" key="6">
    <source>
        <dbReference type="ARBA" id="ARBA00022946"/>
    </source>
</evidence>
<comment type="subunit">
    <text evidence="2">Monomer.</text>
</comment>
<dbReference type="GO" id="GO:0005737">
    <property type="term" value="C:cytoplasm"/>
    <property type="evidence" value="ECO:0007669"/>
    <property type="project" value="TreeGrafter"/>
</dbReference>
<keyword evidence="8" id="KW-0793">Thylakoid</keyword>
<evidence type="ECO:0000256" key="14">
    <source>
        <dbReference type="ARBA" id="ARBA00049091"/>
    </source>
</evidence>
<proteinExistence type="inferred from homology"/>
<gene>
    <name evidence="18" type="ORF">C7460_11725</name>
</gene>
<evidence type="ECO:0000259" key="17">
    <source>
        <dbReference type="PROSITE" id="PS51352"/>
    </source>
</evidence>
<evidence type="ECO:0000256" key="10">
    <source>
        <dbReference type="ARBA" id="ARBA00023284"/>
    </source>
</evidence>
<keyword evidence="5" id="KW-0049">Antioxidant</keyword>
<dbReference type="PIRSF" id="PIRSF000239">
    <property type="entry name" value="AHPC"/>
    <property type="match status" value="1"/>
</dbReference>
<dbReference type="GO" id="GO:0034599">
    <property type="term" value="P:cellular response to oxidative stress"/>
    <property type="evidence" value="ECO:0007669"/>
    <property type="project" value="TreeGrafter"/>
</dbReference>
<dbReference type="EMBL" id="QREG01000017">
    <property type="protein sequence ID" value="RED95576.1"/>
    <property type="molecule type" value="Genomic_DNA"/>
</dbReference>
<dbReference type="FunFam" id="3.40.30.10:FF:000122">
    <property type="entry name" value="Peroxiredoxin Q chloroplastic"/>
    <property type="match status" value="1"/>
</dbReference>
<reference evidence="18 19" key="1">
    <citation type="submission" date="2018-07" db="EMBL/GenBank/DDBJ databases">
        <title>Genomic Encyclopedia of Type Strains, Phase IV (KMG-IV): sequencing the most valuable type-strain genomes for metagenomic binning, comparative biology and taxonomic classification.</title>
        <authorList>
            <person name="Goeker M."/>
        </authorList>
    </citation>
    <scope>NUCLEOTIDE SEQUENCE [LARGE SCALE GENOMIC DNA]</scope>
    <source>
        <strain evidence="18 19">DSM 4134</strain>
    </source>
</reference>
<sequence length="155" mass="17175">MGKMLREGEMIPDVSLKDQDGHLIDLRSYVGKQALVVYFYPKDDTPGCTTEACGFRDKYEEFTDAGAKIIGISADSVGSHKAFKSKYKLNFTLLSDTNHLAEKAFGVPRNLLGLLPGRVTFVFNKEGRLVSTFNSATRASRHIEEAMKALDLVSH</sequence>
<keyword evidence="4" id="KW-0575">Peroxidase</keyword>
<dbReference type="InterPro" id="IPR024706">
    <property type="entry name" value="Peroxiredoxin_AhpC-typ"/>
</dbReference>
<evidence type="ECO:0000256" key="15">
    <source>
        <dbReference type="ARBA" id="ARBA00060385"/>
    </source>
</evidence>
<evidence type="ECO:0000256" key="4">
    <source>
        <dbReference type="ARBA" id="ARBA00022559"/>
    </source>
</evidence>
<evidence type="ECO:0000313" key="19">
    <source>
        <dbReference type="Proteomes" id="UP000256779"/>
    </source>
</evidence>
<dbReference type="Proteomes" id="UP000256779">
    <property type="component" value="Unassembled WGS sequence"/>
</dbReference>
<comment type="caution">
    <text evidence="18">The sequence shown here is derived from an EMBL/GenBank/DDBJ whole genome shotgun (WGS) entry which is preliminary data.</text>
</comment>